<evidence type="ECO:0000313" key="13">
    <source>
        <dbReference type="EMBL" id="SNS91456.1"/>
    </source>
</evidence>
<evidence type="ECO:0000256" key="9">
    <source>
        <dbReference type="ARBA" id="ARBA00048092"/>
    </source>
</evidence>
<evidence type="ECO:0000256" key="6">
    <source>
        <dbReference type="ARBA" id="ARBA00041027"/>
    </source>
</evidence>
<dbReference type="GO" id="GO:0051301">
    <property type="term" value="P:cell division"/>
    <property type="evidence" value="ECO:0007669"/>
    <property type="project" value="UniProtKB-KW"/>
</dbReference>
<feature type="domain" description="Plastocyanin-like" evidence="11">
    <location>
        <begin position="411"/>
        <end position="525"/>
    </location>
</feature>
<dbReference type="Pfam" id="PF07731">
    <property type="entry name" value="Cu-oxidase_2"/>
    <property type="match status" value="1"/>
</dbReference>
<comment type="catalytic activity">
    <reaction evidence="9">
        <text>4 Cu(+) + O2 + 4 H(+) = 4 Cu(2+) + 2 H2O</text>
        <dbReference type="Rhea" id="RHEA:30083"/>
        <dbReference type="ChEBI" id="CHEBI:15377"/>
        <dbReference type="ChEBI" id="CHEBI:15378"/>
        <dbReference type="ChEBI" id="CHEBI:15379"/>
        <dbReference type="ChEBI" id="CHEBI:29036"/>
        <dbReference type="ChEBI" id="CHEBI:49552"/>
        <dbReference type="EC" id="1.16.3.4"/>
    </reaction>
    <physiologicalReaction direction="left-to-right" evidence="9">
        <dbReference type="Rhea" id="RHEA:30084"/>
    </physiologicalReaction>
</comment>
<keyword evidence="13" id="KW-0131">Cell cycle</keyword>
<dbReference type="EMBL" id="FZOF01000010">
    <property type="protein sequence ID" value="SNS91456.1"/>
    <property type="molecule type" value="Genomic_DNA"/>
</dbReference>
<comment type="similarity">
    <text evidence="1">Belongs to the multicopper oxidase family.</text>
</comment>
<dbReference type="InterPro" id="IPR002355">
    <property type="entry name" value="Cu_oxidase_Cu_BS"/>
</dbReference>
<evidence type="ECO:0000256" key="8">
    <source>
        <dbReference type="ARBA" id="ARBA00043090"/>
    </source>
</evidence>
<accession>A0A239ICF7</accession>
<evidence type="ECO:0000313" key="14">
    <source>
        <dbReference type="Proteomes" id="UP000198280"/>
    </source>
</evidence>
<dbReference type="InterPro" id="IPR008972">
    <property type="entry name" value="Cupredoxin"/>
</dbReference>
<keyword evidence="13" id="KW-0946">Virion</keyword>
<dbReference type="AlphaFoldDB" id="A0A239ICF7"/>
<dbReference type="RefSeq" id="WP_089225553.1">
    <property type="nucleotide sequence ID" value="NZ_FZOF01000010.1"/>
</dbReference>
<dbReference type="PANTHER" id="PTHR48267">
    <property type="entry name" value="CUPREDOXIN SUPERFAMILY PROTEIN"/>
    <property type="match status" value="1"/>
</dbReference>
<dbReference type="GO" id="GO:0016491">
    <property type="term" value="F:oxidoreductase activity"/>
    <property type="evidence" value="ECO:0007669"/>
    <property type="project" value="UniProtKB-KW"/>
</dbReference>
<protein>
    <recommendedName>
        <fullName evidence="6">Multicopper oxidase CueO</fullName>
        <ecNumber evidence="5">1.16.3.4</ecNumber>
    </recommendedName>
    <alternativeName>
        <fullName evidence="7">Copper efflux oxidase</fullName>
    </alternativeName>
    <alternativeName>
        <fullName evidence="8">Cuprous oxidase</fullName>
    </alternativeName>
</protein>
<dbReference type="SUPFAM" id="SSF49503">
    <property type="entry name" value="Cupredoxins"/>
    <property type="match status" value="3"/>
</dbReference>
<dbReference type="OrthoDB" id="345021at2"/>
<evidence type="ECO:0000259" key="11">
    <source>
        <dbReference type="Pfam" id="PF07731"/>
    </source>
</evidence>
<feature type="signal peptide" evidence="10">
    <location>
        <begin position="1"/>
        <end position="29"/>
    </location>
</feature>
<evidence type="ECO:0000256" key="1">
    <source>
        <dbReference type="ARBA" id="ARBA00010609"/>
    </source>
</evidence>
<dbReference type="PROSITE" id="PS51318">
    <property type="entry name" value="TAT"/>
    <property type="match status" value="1"/>
</dbReference>
<feature type="chain" id="PRO_5039685317" description="Multicopper oxidase CueO" evidence="10">
    <location>
        <begin position="30"/>
        <end position="527"/>
    </location>
</feature>
<dbReference type="InterPro" id="IPR006311">
    <property type="entry name" value="TAT_signal"/>
</dbReference>
<dbReference type="EC" id="1.16.3.4" evidence="5"/>
<dbReference type="Gene3D" id="2.60.40.420">
    <property type="entry name" value="Cupredoxins - blue copper proteins"/>
    <property type="match status" value="4"/>
</dbReference>
<evidence type="ECO:0000256" key="2">
    <source>
        <dbReference type="ARBA" id="ARBA00011245"/>
    </source>
</evidence>
<comment type="subunit">
    <text evidence="2">Monomer.</text>
</comment>
<gene>
    <name evidence="13" type="ORF">SAMN05216252_110105</name>
</gene>
<evidence type="ECO:0000256" key="7">
    <source>
        <dbReference type="ARBA" id="ARBA00042896"/>
    </source>
</evidence>
<evidence type="ECO:0000256" key="4">
    <source>
        <dbReference type="ARBA" id="ARBA00023002"/>
    </source>
</evidence>
<dbReference type="InterPro" id="IPR045087">
    <property type="entry name" value="Cu-oxidase_fam"/>
</dbReference>
<keyword evidence="10" id="KW-0732">Signal</keyword>
<evidence type="ECO:0000256" key="5">
    <source>
        <dbReference type="ARBA" id="ARBA00038978"/>
    </source>
</evidence>
<evidence type="ECO:0000259" key="12">
    <source>
        <dbReference type="Pfam" id="PF07732"/>
    </source>
</evidence>
<sequence>MIEGIGRRRFLAAGAAVVGAGAAASRAWAGTPLADVPPGGILRSKARLPRPFQVPLPVPPVLEPTLRTATTDYYNMTQREARLEILPGLRTKCWTYDGLFPGPTIVSRSGRRTVVTHRNELPQPTVVHLHGGHTPAESDGYPIDLTMPVGSAMSYDDAMAGMPEMHGSSGNLSHGQRSYTYPMLQRAATLWYHDHRMGYTGPAVYRGLAGFHLLTDDEEDGLDLPRGSRDIPLLLADRAFGENGGLLYPAVDSGMHKPGVVHSHHFGMMGDVILVNGAPWPVHRVRRQRYRLRFLNGCNVRDFRLELDPPPPGGRGLLQIGSDGGLLGTPLAHDSLRMAPAERFDIIVDFARYRPGTKVRLVNRFGSGSTAQVMRFDVSPSSRKPHDDTHIPKRLSHYPATVLDPSKAVAHRTFAFRHSRDGWTINGLPYKPGRSLARVKLGTVEIWKFTSVFFHSVHVHLDAFRVLSRNGKKPGAFDAGWKDTVATGPGETVEVAVRFTDYAGKFMIHCHNLEHEDMAMMADFSTY</sequence>
<dbReference type="PANTHER" id="PTHR48267:SF1">
    <property type="entry name" value="BILIRUBIN OXIDASE"/>
    <property type="match status" value="1"/>
</dbReference>
<dbReference type="PROSITE" id="PS00080">
    <property type="entry name" value="MULTICOPPER_OXIDASE2"/>
    <property type="match status" value="1"/>
</dbReference>
<keyword evidence="13" id="KW-0167">Capsid protein</keyword>
<name>A0A239ICF7_9ACTN</name>
<dbReference type="InterPro" id="IPR011706">
    <property type="entry name" value="Cu-oxidase_C"/>
</dbReference>
<dbReference type="InterPro" id="IPR011707">
    <property type="entry name" value="Cu-oxidase-like_N"/>
</dbReference>
<feature type="domain" description="Plastocyanin-like" evidence="12">
    <location>
        <begin position="83"/>
        <end position="154"/>
    </location>
</feature>
<evidence type="ECO:0000256" key="10">
    <source>
        <dbReference type="SAM" id="SignalP"/>
    </source>
</evidence>
<organism evidence="13 14">
    <name type="scientific">Actinacidiphila glaucinigra</name>
    <dbReference type="NCBI Taxonomy" id="235986"/>
    <lineage>
        <taxon>Bacteria</taxon>
        <taxon>Bacillati</taxon>
        <taxon>Actinomycetota</taxon>
        <taxon>Actinomycetes</taxon>
        <taxon>Kitasatosporales</taxon>
        <taxon>Streptomycetaceae</taxon>
        <taxon>Actinacidiphila</taxon>
    </lineage>
</organism>
<keyword evidence="3" id="KW-0479">Metal-binding</keyword>
<dbReference type="Pfam" id="PF07732">
    <property type="entry name" value="Cu-oxidase_3"/>
    <property type="match status" value="1"/>
</dbReference>
<keyword evidence="13" id="KW-0132">Cell division</keyword>
<keyword evidence="4" id="KW-0560">Oxidoreductase</keyword>
<dbReference type="Proteomes" id="UP000198280">
    <property type="component" value="Unassembled WGS sequence"/>
</dbReference>
<keyword evidence="14" id="KW-1185">Reference proteome</keyword>
<reference evidence="13 14" key="1">
    <citation type="submission" date="2017-06" db="EMBL/GenBank/DDBJ databases">
        <authorList>
            <person name="Kim H.J."/>
            <person name="Triplett B.A."/>
        </authorList>
    </citation>
    <scope>NUCLEOTIDE SEQUENCE [LARGE SCALE GENOMIC DNA]</scope>
    <source>
        <strain evidence="13 14">CGMCC 4.1858</strain>
    </source>
</reference>
<dbReference type="GO" id="GO:0005507">
    <property type="term" value="F:copper ion binding"/>
    <property type="evidence" value="ECO:0007669"/>
    <property type="project" value="InterPro"/>
</dbReference>
<evidence type="ECO:0000256" key="3">
    <source>
        <dbReference type="ARBA" id="ARBA00022723"/>
    </source>
</evidence>
<proteinExistence type="inferred from homology"/>